<feature type="transmembrane region" description="Helical" evidence="2">
    <location>
        <begin position="12"/>
        <end position="32"/>
    </location>
</feature>
<dbReference type="Pfam" id="PF06725">
    <property type="entry name" value="3D"/>
    <property type="match status" value="1"/>
</dbReference>
<dbReference type="Proteomes" id="UP000184447">
    <property type="component" value="Unassembled WGS sequence"/>
</dbReference>
<dbReference type="GO" id="GO:0004553">
    <property type="term" value="F:hydrolase activity, hydrolyzing O-glycosyl compounds"/>
    <property type="evidence" value="ECO:0007669"/>
    <property type="project" value="InterPro"/>
</dbReference>
<name>A0A1M5XU16_9CLOT</name>
<dbReference type="AlphaFoldDB" id="A0A1M5XU16"/>
<evidence type="ECO:0000259" key="3">
    <source>
        <dbReference type="PROSITE" id="PS51109"/>
    </source>
</evidence>
<evidence type="ECO:0000313" key="4">
    <source>
        <dbReference type="EMBL" id="SHI03315.1"/>
    </source>
</evidence>
<dbReference type="SUPFAM" id="SSF50685">
    <property type="entry name" value="Barwin-like endoglucanases"/>
    <property type="match status" value="1"/>
</dbReference>
<dbReference type="InterPro" id="IPR036908">
    <property type="entry name" value="RlpA-like_sf"/>
</dbReference>
<evidence type="ECO:0000256" key="2">
    <source>
        <dbReference type="SAM" id="Phobius"/>
    </source>
</evidence>
<dbReference type="CDD" id="cd22786">
    <property type="entry name" value="DPBB_YuiC-like"/>
    <property type="match status" value="1"/>
</dbReference>
<dbReference type="InterPro" id="IPR007137">
    <property type="entry name" value="DUF348"/>
</dbReference>
<sequence length="346" mass="37436">MFIKPSFSLKKYFSTGLLTFCLGVLICVSTFISIGNMEKKIKVVIDGKETNITTYRSEVASILAGNDIVLGPKDKIEPSLKSTVIDGDLISITKAKSVQLLVDGETRNLLTAEEDVASVLAYQEVILGKEDIVSLDLDQKIQNGLNIVITRVNTVIDVQTEAIDYSTVVKKDYNAYEGTKSTVQQGQTGERQIKTQVVYEDGKEVSRTVVSDSVVKQPVDEIVSVGTLGQLALSRGGSITYTNVMSMKATSYTLSYSDTGKSPGDAGYGKTASGRQVVRDPNGYSTIAVDPRVIPLGTKLYVEGYGYAIAADTGGAIKGNIVDLYFDTKSECYNFGVRTVKVYVLK</sequence>
<dbReference type="SMART" id="SM01208">
    <property type="entry name" value="G5"/>
    <property type="match status" value="1"/>
</dbReference>
<dbReference type="OrthoDB" id="9798935at2"/>
<accession>A0A1M5XU16</accession>
<dbReference type="InterPro" id="IPR011098">
    <property type="entry name" value="G5_dom"/>
</dbReference>
<dbReference type="InterPro" id="IPR051933">
    <property type="entry name" value="Resuscitation_pf_RpfB"/>
</dbReference>
<organism evidence="4 5">
    <name type="scientific">Clostridium grantii DSM 8605</name>
    <dbReference type="NCBI Taxonomy" id="1121316"/>
    <lineage>
        <taxon>Bacteria</taxon>
        <taxon>Bacillati</taxon>
        <taxon>Bacillota</taxon>
        <taxon>Clostridia</taxon>
        <taxon>Eubacteriales</taxon>
        <taxon>Clostridiaceae</taxon>
        <taxon>Clostridium</taxon>
    </lineage>
</organism>
<dbReference type="RefSeq" id="WP_073340752.1">
    <property type="nucleotide sequence ID" value="NZ_FQXM01000037.1"/>
</dbReference>
<dbReference type="GO" id="GO:0019867">
    <property type="term" value="C:outer membrane"/>
    <property type="evidence" value="ECO:0007669"/>
    <property type="project" value="InterPro"/>
</dbReference>
<dbReference type="PANTHER" id="PTHR39160:SF4">
    <property type="entry name" value="RESUSCITATION-PROMOTING FACTOR RPFB"/>
    <property type="match status" value="1"/>
</dbReference>
<keyword evidence="2" id="KW-0472">Membrane</keyword>
<dbReference type="PANTHER" id="PTHR39160">
    <property type="entry name" value="CELL WALL-BINDING PROTEIN YOCH"/>
    <property type="match status" value="1"/>
</dbReference>
<keyword evidence="2" id="KW-1133">Transmembrane helix</keyword>
<dbReference type="Gene3D" id="2.40.40.10">
    <property type="entry name" value="RlpA-like domain"/>
    <property type="match status" value="1"/>
</dbReference>
<proteinExistence type="predicted"/>
<keyword evidence="1" id="KW-0732">Signal</keyword>
<keyword evidence="5" id="KW-1185">Reference proteome</keyword>
<gene>
    <name evidence="4" type="ORF">SAMN02745207_03937</name>
</gene>
<reference evidence="4 5" key="1">
    <citation type="submission" date="2016-11" db="EMBL/GenBank/DDBJ databases">
        <authorList>
            <person name="Jaros S."/>
            <person name="Januszkiewicz K."/>
            <person name="Wedrychowicz H."/>
        </authorList>
    </citation>
    <scope>NUCLEOTIDE SEQUENCE [LARGE SCALE GENOMIC DNA]</scope>
    <source>
        <strain evidence="4 5">DSM 8605</strain>
    </source>
</reference>
<protein>
    <recommendedName>
        <fullName evidence="3">G5 domain-containing protein</fullName>
    </recommendedName>
</protein>
<dbReference type="Pfam" id="PF07501">
    <property type="entry name" value="G5"/>
    <property type="match status" value="1"/>
</dbReference>
<keyword evidence="2" id="KW-0812">Transmembrane</keyword>
<feature type="domain" description="G5" evidence="3">
    <location>
        <begin position="149"/>
        <end position="229"/>
    </location>
</feature>
<dbReference type="EMBL" id="FQXM01000037">
    <property type="protein sequence ID" value="SHI03315.1"/>
    <property type="molecule type" value="Genomic_DNA"/>
</dbReference>
<dbReference type="Pfam" id="PF03990">
    <property type="entry name" value="DUF348"/>
    <property type="match status" value="2"/>
</dbReference>
<dbReference type="GO" id="GO:0009254">
    <property type="term" value="P:peptidoglycan turnover"/>
    <property type="evidence" value="ECO:0007669"/>
    <property type="project" value="InterPro"/>
</dbReference>
<dbReference type="InterPro" id="IPR010611">
    <property type="entry name" value="3D_dom"/>
</dbReference>
<dbReference type="STRING" id="1121316.SAMN02745207_03937"/>
<dbReference type="PROSITE" id="PS51109">
    <property type="entry name" value="G5"/>
    <property type="match status" value="1"/>
</dbReference>
<evidence type="ECO:0000256" key="1">
    <source>
        <dbReference type="ARBA" id="ARBA00022729"/>
    </source>
</evidence>
<dbReference type="Gene3D" id="2.20.230.10">
    <property type="entry name" value="Resuscitation-promoting factor rpfb"/>
    <property type="match status" value="1"/>
</dbReference>
<evidence type="ECO:0000313" key="5">
    <source>
        <dbReference type="Proteomes" id="UP000184447"/>
    </source>
</evidence>